<evidence type="ECO:0000256" key="2">
    <source>
        <dbReference type="SAM" id="MobiDB-lite"/>
    </source>
</evidence>
<feature type="region of interest" description="Disordered" evidence="2">
    <location>
        <begin position="538"/>
        <end position="602"/>
    </location>
</feature>
<accession>A0A9P4LQ13</accession>
<keyword evidence="4" id="KW-1185">Reference proteome</keyword>
<dbReference type="Proteomes" id="UP000799777">
    <property type="component" value="Unassembled WGS sequence"/>
</dbReference>
<dbReference type="EMBL" id="ML978181">
    <property type="protein sequence ID" value="KAF2031409.1"/>
    <property type="molecule type" value="Genomic_DNA"/>
</dbReference>
<feature type="compositionally biased region" description="Pro residues" evidence="2">
    <location>
        <begin position="91"/>
        <end position="100"/>
    </location>
</feature>
<comment type="similarity">
    <text evidence="1">Belongs to the MIT1/WOR1 family.</text>
</comment>
<proteinExistence type="inferred from homology"/>
<feature type="compositionally biased region" description="Polar residues" evidence="2">
    <location>
        <begin position="399"/>
        <end position="417"/>
    </location>
</feature>
<feature type="compositionally biased region" description="Polar residues" evidence="2">
    <location>
        <begin position="220"/>
        <end position="231"/>
    </location>
</feature>
<name>A0A9P4LQ13_9PLEO</name>
<feature type="region of interest" description="Disordered" evidence="2">
    <location>
        <begin position="64"/>
        <end position="102"/>
    </location>
</feature>
<feature type="region of interest" description="Disordered" evidence="2">
    <location>
        <begin position="201"/>
        <end position="235"/>
    </location>
</feature>
<evidence type="ECO:0008006" key="5">
    <source>
        <dbReference type="Google" id="ProtNLM"/>
    </source>
</evidence>
<feature type="compositionally biased region" description="Low complexity" evidence="2">
    <location>
        <begin position="494"/>
        <end position="513"/>
    </location>
</feature>
<feature type="compositionally biased region" description="Low complexity" evidence="2">
    <location>
        <begin position="430"/>
        <end position="453"/>
    </location>
</feature>
<evidence type="ECO:0000313" key="4">
    <source>
        <dbReference type="Proteomes" id="UP000799777"/>
    </source>
</evidence>
<gene>
    <name evidence="3" type="ORF">EK21DRAFT_63332</name>
</gene>
<dbReference type="OrthoDB" id="5319641at2759"/>
<comment type="caution">
    <text evidence="3">The sequence shown here is derived from an EMBL/GenBank/DDBJ whole genome shotgun (WGS) entry which is preliminary data.</text>
</comment>
<feature type="compositionally biased region" description="Low complexity" evidence="2">
    <location>
        <begin position="461"/>
        <end position="473"/>
    </location>
</feature>
<feature type="compositionally biased region" description="Polar residues" evidence="2">
    <location>
        <begin position="546"/>
        <end position="555"/>
    </location>
</feature>
<organism evidence="3 4">
    <name type="scientific">Setomelanomma holmii</name>
    <dbReference type="NCBI Taxonomy" id="210430"/>
    <lineage>
        <taxon>Eukaryota</taxon>
        <taxon>Fungi</taxon>
        <taxon>Dikarya</taxon>
        <taxon>Ascomycota</taxon>
        <taxon>Pezizomycotina</taxon>
        <taxon>Dothideomycetes</taxon>
        <taxon>Pleosporomycetidae</taxon>
        <taxon>Pleosporales</taxon>
        <taxon>Pleosporineae</taxon>
        <taxon>Phaeosphaeriaceae</taxon>
        <taxon>Setomelanomma</taxon>
    </lineage>
</organism>
<dbReference type="GO" id="GO:0003677">
    <property type="term" value="F:DNA binding"/>
    <property type="evidence" value="ECO:0007669"/>
    <property type="project" value="TreeGrafter"/>
</dbReference>
<evidence type="ECO:0000256" key="1">
    <source>
        <dbReference type="ARBA" id="ARBA00008359"/>
    </source>
</evidence>
<dbReference type="PANTHER" id="PTHR28027:SF2">
    <property type="entry name" value="TRANSCRIPTIONAL REGULATOR MIT1"/>
    <property type="match status" value="1"/>
</dbReference>
<feature type="compositionally biased region" description="Polar residues" evidence="2">
    <location>
        <begin position="474"/>
        <end position="486"/>
    </location>
</feature>
<dbReference type="InterPro" id="IPR018608">
    <property type="entry name" value="Gti1/Pac2"/>
</dbReference>
<dbReference type="Pfam" id="PF09729">
    <property type="entry name" value="Gti1_Pac2"/>
    <property type="match status" value="1"/>
</dbReference>
<feature type="region of interest" description="Disordered" evidence="2">
    <location>
        <begin position="398"/>
        <end position="525"/>
    </location>
</feature>
<evidence type="ECO:0000313" key="3">
    <source>
        <dbReference type="EMBL" id="KAF2031409.1"/>
    </source>
</evidence>
<reference evidence="3" key="1">
    <citation type="journal article" date="2020" name="Stud. Mycol.">
        <title>101 Dothideomycetes genomes: a test case for predicting lifestyles and emergence of pathogens.</title>
        <authorList>
            <person name="Haridas S."/>
            <person name="Albert R."/>
            <person name="Binder M."/>
            <person name="Bloem J."/>
            <person name="Labutti K."/>
            <person name="Salamov A."/>
            <person name="Andreopoulos B."/>
            <person name="Baker S."/>
            <person name="Barry K."/>
            <person name="Bills G."/>
            <person name="Bluhm B."/>
            <person name="Cannon C."/>
            <person name="Castanera R."/>
            <person name="Culley D."/>
            <person name="Daum C."/>
            <person name="Ezra D."/>
            <person name="Gonzalez J."/>
            <person name="Henrissat B."/>
            <person name="Kuo A."/>
            <person name="Liang C."/>
            <person name="Lipzen A."/>
            <person name="Lutzoni F."/>
            <person name="Magnuson J."/>
            <person name="Mondo S."/>
            <person name="Nolan M."/>
            <person name="Ohm R."/>
            <person name="Pangilinan J."/>
            <person name="Park H.-J."/>
            <person name="Ramirez L."/>
            <person name="Alfaro M."/>
            <person name="Sun H."/>
            <person name="Tritt A."/>
            <person name="Yoshinaga Y."/>
            <person name="Zwiers L.-H."/>
            <person name="Turgeon B."/>
            <person name="Goodwin S."/>
            <person name="Spatafora J."/>
            <person name="Crous P."/>
            <person name="Grigoriev I."/>
        </authorList>
    </citation>
    <scope>NUCLEOTIDE SEQUENCE</scope>
    <source>
        <strain evidence="3">CBS 110217</strain>
    </source>
</reference>
<dbReference type="AlphaFoldDB" id="A0A9P4LQ13"/>
<protein>
    <recommendedName>
        <fullName evidence="5">Camp independent regulatory protein</fullName>
    </recommendedName>
</protein>
<dbReference type="PANTHER" id="PTHR28027">
    <property type="entry name" value="TRANSCRIPTIONAL REGULATOR MIT1"/>
    <property type="match status" value="1"/>
</dbReference>
<sequence length="602" mass="66168">MLQGIRASSLTMPPFGHGMSHPGVPKVEGYGDTDAWVWPQPSTTHHSSYSSVFDPSMYANFAPSLQPPSSRVPSRHHSAVTAHSVSTGTAAPPPPRPHGPPNMIKAQPAFKPTWQGFLDTTKDAMTVVEAALQGRLSHISRRPHDKERAEMLTSGTVLVYEENASGIKRWTDAVHWSPSRVMNNCLIYRQLVRALKPDEKKTALNPSCGTKRKRKESAGPTVTKNGDNVNTSDEEFESPVVDNALAGEADSTTVYANFAQSLTPDQQRRFCGSLIDSYEFKEGGLMKKTISVKYQGTHHHIISYYSLEDVVSGKLKRPFQDLKLADIQPRPELLNGWKVSLEDEESKDLPLVAGYGQHMQPSHLQHHVIGAVTQAAGLAASQTHGPLHLHVPDYWHGPQVSQYSSTHQSPQHYASPQSAPPHYTATSTRHQYTAQQQPSQAYAQPAPSQQYVQPPSPQHYPSPQSSTPQYPVQTATPQNYPTQSQPVRHYSYEAQQTTSTPQYAQPSSSSQYSGPSRSHMSQPPHYGVAQATTFDVHVPGAPAHAPTQQSGQETISPHDPQRRASAPIALQAYGHSQYSAPPHPQSYYVADSKYAPNPHQGY</sequence>